<organism evidence="1 2">
    <name type="scientific">Kutzneria buriramensis</name>
    <dbReference type="NCBI Taxonomy" id="1045776"/>
    <lineage>
        <taxon>Bacteria</taxon>
        <taxon>Bacillati</taxon>
        <taxon>Actinomycetota</taxon>
        <taxon>Actinomycetes</taxon>
        <taxon>Pseudonocardiales</taxon>
        <taxon>Pseudonocardiaceae</taxon>
        <taxon>Kutzneria</taxon>
    </lineage>
</organism>
<evidence type="ECO:0000313" key="1">
    <source>
        <dbReference type="EMBL" id="REH55205.1"/>
    </source>
</evidence>
<accession>A0A3E0IAN6</accession>
<name>A0A3E0IAN6_9PSEU</name>
<proteinExistence type="predicted"/>
<dbReference type="AlphaFoldDB" id="A0A3E0IAN6"/>
<dbReference type="Proteomes" id="UP000256269">
    <property type="component" value="Unassembled WGS sequence"/>
</dbReference>
<reference evidence="1 2" key="1">
    <citation type="submission" date="2018-08" db="EMBL/GenBank/DDBJ databases">
        <title>Genomic Encyclopedia of Archaeal and Bacterial Type Strains, Phase II (KMG-II): from individual species to whole genera.</title>
        <authorList>
            <person name="Goeker M."/>
        </authorList>
    </citation>
    <scope>NUCLEOTIDE SEQUENCE [LARGE SCALE GENOMIC DNA]</scope>
    <source>
        <strain evidence="1 2">DSM 45791</strain>
    </source>
</reference>
<dbReference type="EMBL" id="QUNO01000001">
    <property type="protein sequence ID" value="REH55205.1"/>
    <property type="molecule type" value="Genomic_DNA"/>
</dbReference>
<keyword evidence="2" id="KW-1185">Reference proteome</keyword>
<evidence type="ECO:0000313" key="2">
    <source>
        <dbReference type="Proteomes" id="UP000256269"/>
    </source>
</evidence>
<protein>
    <submittedName>
        <fullName evidence="1">Uncharacterized protein</fullName>
    </submittedName>
</protein>
<dbReference type="RefSeq" id="WP_116172175.1">
    <property type="nucleotide sequence ID" value="NZ_CP144375.1"/>
</dbReference>
<gene>
    <name evidence="1" type="ORF">BCF44_101222</name>
</gene>
<comment type="caution">
    <text evidence="1">The sequence shown here is derived from an EMBL/GenBank/DDBJ whole genome shotgun (WGS) entry which is preliminary data.</text>
</comment>
<sequence length="78" mass="8766">MEAFGDWCDTGCYDYDYGSETREHYELQGQLRYAAGLIVKLGGGTRRQVFARLHRTMGARLADASTEQLHAGLEQAHD</sequence>